<dbReference type="EMBL" id="CP017269">
    <property type="protein sequence ID" value="AOT70765.1"/>
    <property type="molecule type" value="Genomic_DNA"/>
</dbReference>
<evidence type="ECO:0000256" key="6">
    <source>
        <dbReference type="ARBA" id="ARBA00023004"/>
    </source>
</evidence>
<dbReference type="InterPro" id="IPR058240">
    <property type="entry name" value="rSAM_sf"/>
</dbReference>
<evidence type="ECO:0000256" key="2">
    <source>
        <dbReference type="ARBA" id="ARBA00022603"/>
    </source>
</evidence>
<dbReference type="SUPFAM" id="SSF52242">
    <property type="entry name" value="Cobalamin (vitamin B12)-binding domain"/>
    <property type="match status" value="1"/>
</dbReference>
<keyword evidence="11" id="KW-1185">Reference proteome</keyword>
<accession>A0A1D8GIL0</accession>
<evidence type="ECO:0000259" key="9">
    <source>
        <dbReference type="PROSITE" id="PS51918"/>
    </source>
</evidence>
<proteinExistence type="predicted"/>
<dbReference type="CDD" id="cd02068">
    <property type="entry name" value="radical_SAM_B12_BD"/>
    <property type="match status" value="1"/>
</dbReference>
<evidence type="ECO:0000259" key="8">
    <source>
        <dbReference type="PROSITE" id="PS51332"/>
    </source>
</evidence>
<dbReference type="GO" id="GO:0031419">
    <property type="term" value="F:cobalamin binding"/>
    <property type="evidence" value="ECO:0007669"/>
    <property type="project" value="InterPro"/>
</dbReference>
<keyword evidence="4" id="KW-0949">S-adenosyl-L-methionine</keyword>
<dbReference type="Proteomes" id="UP000095743">
    <property type="component" value="Chromosome"/>
</dbReference>
<dbReference type="AlphaFoldDB" id="A0A1D8GIL0"/>
<dbReference type="SFLD" id="SFLDG01082">
    <property type="entry name" value="B12-binding_domain_containing"/>
    <property type="match status" value="1"/>
</dbReference>
<dbReference type="InterPro" id="IPR023404">
    <property type="entry name" value="rSAM_horseshoe"/>
</dbReference>
<name>A0A1D8GIL0_9FIRM</name>
<dbReference type="GO" id="GO:0005829">
    <property type="term" value="C:cytosol"/>
    <property type="evidence" value="ECO:0007669"/>
    <property type="project" value="TreeGrafter"/>
</dbReference>
<dbReference type="PANTHER" id="PTHR43409">
    <property type="entry name" value="ANAEROBIC MAGNESIUM-PROTOPORPHYRIN IX MONOMETHYL ESTER CYCLASE-RELATED"/>
    <property type="match status" value="1"/>
</dbReference>
<dbReference type="Gene3D" id="3.40.50.280">
    <property type="entry name" value="Cobalamin-binding domain"/>
    <property type="match status" value="1"/>
</dbReference>
<evidence type="ECO:0000256" key="5">
    <source>
        <dbReference type="ARBA" id="ARBA00022723"/>
    </source>
</evidence>
<sequence>MKILLIRPKPDPETIGLQHVMICEPLELEYIAGNIDNPHAEVEILDMILEKKPLEHFIEKYRPDIVGMSGYITHVNVIKDYAERIKKIQPQCKIVVGGVHAEVVPQNFLCGAIDFICTANGLKTFNQIIKNPDGKEIEGTYYAGKKSSKEMDFSYRFPDRKKVEKYRRRYYYMFHNPCALIKTSFGCPYSCSFCFCKEITDGKYFTRSIDSVIEELKEIPEQEIYIVDDDFLFSKDRILEFCQKIRENHIYKKFLVYGRADFICKHESVIQVFRDHGLRAVIVGLESFKNEDLDRYNKRTSIRDNEEAIRILQKYDIEIYGTLILDMDFSKKDFQNLYQWIKRLGLIFVNLQPLTPLKGTEIYEQYREDFIVDPAEYEKWDLAHLVLEPREMSVRRYYFEMIKLYYQITMAPQNVWKLIRRYGFAEVWKLSWGSSVVTLQYLQKMVRGR</sequence>
<comment type="cofactor">
    <cofactor evidence="1">
        <name>[4Fe-4S] cluster</name>
        <dbReference type="ChEBI" id="CHEBI:49883"/>
    </cofactor>
</comment>
<keyword evidence="7" id="KW-0411">Iron-sulfur</keyword>
<dbReference type="InterPro" id="IPR006158">
    <property type="entry name" value="Cobalamin-bd"/>
</dbReference>
<dbReference type="Gene3D" id="3.80.30.20">
    <property type="entry name" value="tm_1862 like domain"/>
    <property type="match status" value="1"/>
</dbReference>
<dbReference type="Pfam" id="PF04055">
    <property type="entry name" value="Radical_SAM"/>
    <property type="match status" value="1"/>
</dbReference>
<keyword evidence="6" id="KW-0408">Iron</keyword>
<organism evidence="10 11">
    <name type="scientific">Geosporobacter ferrireducens</name>
    <dbReference type="NCBI Taxonomy" id="1424294"/>
    <lineage>
        <taxon>Bacteria</taxon>
        <taxon>Bacillati</taxon>
        <taxon>Bacillota</taxon>
        <taxon>Clostridia</taxon>
        <taxon>Peptostreptococcales</taxon>
        <taxon>Thermotaleaceae</taxon>
        <taxon>Geosporobacter</taxon>
    </lineage>
</organism>
<protein>
    <submittedName>
        <fullName evidence="10">B12-binding domain-containing radical SAM protein</fullName>
    </submittedName>
</protein>
<dbReference type="PROSITE" id="PS51918">
    <property type="entry name" value="RADICAL_SAM"/>
    <property type="match status" value="1"/>
</dbReference>
<dbReference type="OrthoDB" id="9801424at2"/>
<dbReference type="GO" id="GO:0051539">
    <property type="term" value="F:4 iron, 4 sulfur cluster binding"/>
    <property type="evidence" value="ECO:0007669"/>
    <property type="project" value="UniProtKB-KW"/>
</dbReference>
<evidence type="ECO:0000256" key="4">
    <source>
        <dbReference type="ARBA" id="ARBA00022691"/>
    </source>
</evidence>
<keyword evidence="3" id="KW-0808">Transferase</keyword>
<dbReference type="RefSeq" id="WP_069977886.1">
    <property type="nucleotide sequence ID" value="NZ_CP017269.1"/>
</dbReference>
<evidence type="ECO:0000313" key="11">
    <source>
        <dbReference type="Proteomes" id="UP000095743"/>
    </source>
</evidence>
<evidence type="ECO:0000256" key="1">
    <source>
        <dbReference type="ARBA" id="ARBA00001966"/>
    </source>
</evidence>
<reference evidence="10 11" key="1">
    <citation type="submission" date="2016-09" db="EMBL/GenBank/DDBJ databases">
        <title>Genomic analysis reveals versatility of anaerobic energy metabolism of Geosporobacter ferrireducens IRF9 of phylum Firmicutes.</title>
        <authorList>
            <person name="Kim S.-J."/>
        </authorList>
    </citation>
    <scope>NUCLEOTIDE SEQUENCE [LARGE SCALE GENOMIC DNA]</scope>
    <source>
        <strain evidence="10 11">IRF9</strain>
    </source>
</reference>
<dbReference type="SMART" id="SM00729">
    <property type="entry name" value="Elp3"/>
    <property type="match status" value="1"/>
</dbReference>
<dbReference type="PROSITE" id="PS51332">
    <property type="entry name" value="B12_BINDING"/>
    <property type="match status" value="1"/>
</dbReference>
<dbReference type="SFLD" id="SFLDS00029">
    <property type="entry name" value="Radical_SAM"/>
    <property type="match status" value="1"/>
</dbReference>
<evidence type="ECO:0000256" key="7">
    <source>
        <dbReference type="ARBA" id="ARBA00023014"/>
    </source>
</evidence>
<dbReference type="STRING" id="1424294.Gferi_14985"/>
<feature type="domain" description="Radical SAM core" evidence="9">
    <location>
        <begin position="173"/>
        <end position="395"/>
    </location>
</feature>
<dbReference type="Pfam" id="PF02310">
    <property type="entry name" value="B12-binding"/>
    <property type="match status" value="1"/>
</dbReference>
<dbReference type="InterPro" id="IPR007197">
    <property type="entry name" value="rSAM"/>
</dbReference>
<evidence type="ECO:0000256" key="3">
    <source>
        <dbReference type="ARBA" id="ARBA00022679"/>
    </source>
</evidence>
<dbReference type="InterPro" id="IPR034466">
    <property type="entry name" value="Methyltransferase_Class_B"/>
</dbReference>
<evidence type="ECO:0000313" key="10">
    <source>
        <dbReference type="EMBL" id="AOT70765.1"/>
    </source>
</evidence>
<gene>
    <name evidence="10" type="ORF">Gferi_14985</name>
</gene>
<dbReference type="KEGG" id="gfe:Gferi_14985"/>
<dbReference type="InterPro" id="IPR036724">
    <property type="entry name" value="Cobalamin-bd_sf"/>
</dbReference>
<dbReference type="InterPro" id="IPR051198">
    <property type="entry name" value="BchE-like"/>
</dbReference>
<dbReference type="GO" id="GO:0046872">
    <property type="term" value="F:metal ion binding"/>
    <property type="evidence" value="ECO:0007669"/>
    <property type="project" value="UniProtKB-KW"/>
</dbReference>
<dbReference type="PANTHER" id="PTHR43409:SF7">
    <property type="entry name" value="BLL1977 PROTEIN"/>
    <property type="match status" value="1"/>
</dbReference>
<feature type="domain" description="B12-binding" evidence="8">
    <location>
        <begin position="1"/>
        <end position="139"/>
    </location>
</feature>
<keyword evidence="5" id="KW-0479">Metal-binding</keyword>
<dbReference type="InterPro" id="IPR006638">
    <property type="entry name" value="Elp3/MiaA/NifB-like_rSAM"/>
</dbReference>
<keyword evidence="2" id="KW-0489">Methyltransferase</keyword>
<dbReference type="SUPFAM" id="SSF102114">
    <property type="entry name" value="Radical SAM enzymes"/>
    <property type="match status" value="1"/>
</dbReference>
<dbReference type="SFLD" id="SFLDG01123">
    <property type="entry name" value="methyltransferase_(Class_B)"/>
    <property type="match status" value="1"/>
</dbReference>
<dbReference type="GO" id="GO:0003824">
    <property type="term" value="F:catalytic activity"/>
    <property type="evidence" value="ECO:0007669"/>
    <property type="project" value="InterPro"/>
</dbReference>